<dbReference type="RefSeq" id="WP_215239330.1">
    <property type="nucleotide sequence ID" value="NZ_CAJRAF010000002.1"/>
</dbReference>
<gene>
    <name evidence="2" type="ORF">DYBT9275_02755</name>
</gene>
<dbReference type="AlphaFoldDB" id="A0A916JES5"/>
<name>A0A916JES5_9BACT</name>
<evidence type="ECO:0008006" key="4">
    <source>
        <dbReference type="Google" id="ProtNLM"/>
    </source>
</evidence>
<accession>A0A916JES5</accession>
<dbReference type="EMBL" id="CAJRAF010000002">
    <property type="protein sequence ID" value="CAG5001857.1"/>
    <property type="molecule type" value="Genomic_DNA"/>
</dbReference>
<evidence type="ECO:0000313" key="2">
    <source>
        <dbReference type="EMBL" id="CAG5001857.1"/>
    </source>
</evidence>
<evidence type="ECO:0000313" key="3">
    <source>
        <dbReference type="Proteomes" id="UP000680038"/>
    </source>
</evidence>
<protein>
    <recommendedName>
        <fullName evidence="4">Terminase</fullName>
    </recommendedName>
</protein>
<keyword evidence="3" id="KW-1185">Reference proteome</keyword>
<comment type="caution">
    <text evidence="2">The sequence shown here is derived from an EMBL/GenBank/DDBJ whole genome shotgun (WGS) entry which is preliminary data.</text>
</comment>
<sequence length="166" mass="18709">MAGGRPTKYDGGYHPKLAYKLCLLGHTNNEIAEFFDVNIDTIYEWQKIHEEFSDALTRGKVVADAKVAQAVYKAAIGFRHKETKFFVIRDEIKTEDTIKQYPPDMKAAAMWLSNRTKNWRARPAEQKPDGDGEEGGRSKSITFTVKDPVKNTQITLDIGGANEETV</sequence>
<reference evidence="2" key="1">
    <citation type="submission" date="2021-04" db="EMBL/GenBank/DDBJ databases">
        <authorList>
            <person name="Rodrigo-Torres L."/>
            <person name="Arahal R. D."/>
            <person name="Lucena T."/>
        </authorList>
    </citation>
    <scope>NUCLEOTIDE SEQUENCE</scope>
    <source>
        <strain evidence="2">CECT 9275</strain>
    </source>
</reference>
<organism evidence="2 3">
    <name type="scientific">Dyadobacter helix</name>
    <dbReference type="NCBI Taxonomy" id="2822344"/>
    <lineage>
        <taxon>Bacteria</taxon>
        <taxon>Pseudomonadati</taxon>
        <taxon>Bacteroidota</taxon>
        <taxon>Cytophagia</taxon>
        <taxon>Cytophagales</taxon>
        <taxon>Spirosomataceae</taxon>
        <taxon>Dyadobacter</taxon>
    </lineage>
</organism>
<proteinExistence type="predicted"/>
<feature type="compositionally biased region" description="Basic and acidic residues" evidence="1">
    <location>
        <begin position="122"/>
        <end position="137"/>
    </location>
</feature>
<feature type="region of interest" description="Disordered" evidence="1">
    <location>
        <begin position="118"/>
        <end position="146"/>
    </location>
</feature>
<evidence type="ECO:0000256" key="1">
    <source>
        <dbReference type="SAM" id="MobiDB-lite"/>
    </source>
</evidence>
<dbReference type="Proteomes" id="UP000680038">
    <property type="component" value="Unassembled WGS sequence"/>
</dbReference>